<dbReference type="PANTHER" id="PTHR18063:SF6">
    <property type="entry name" value="UBIQUITIN CARBOXYL-TERMINAL HYDROLASE"/>
    <property type="match status" value="1"/>
</dbReference>
<keyword evidence="2" id="KW-0645">Protease</keyword>
<feature type="non-terminal residue" evidence="5">
    <location>
        <position position="146"/>
    </location>
</feature>
<evidence type="ECO:0000313" key="6">
    <source>
        <dbReference type="Proteomes" id="UP000270094"/>
    </source>
</evidence>
<dbReference type="InterPro" id="IPR007518">
    <property type="entry name" value="MINDY"/>
</dbReference>
<keyword evidence="2" id="KW-0833">Ubl conjugation pathway</keyword>
<dbReference type="OrthoDB" id="10261212at2759"/>
<evidence type="ECO:0000256" key="1">
    <source>
        <dbReference type="ARBA" id="ARBA00006616"/>
    </source>
</evidence>
<dbReference type="AlphaFoldDB" id="A0A3P7KCD2"/>
<dbReference type="GO" id="GO:0036435">
    <property type="term" value="F:K48-linked polyubiquitin modification-dependent protein binding"/>
    <property type="evidence" value="ECO:0007669"/>
    <property type="project" value="UniProtKB-UniRule"/>
</dbReference>
<dbReference type="GO" id="GO:0006508">
    <property type="term" value="P:proteolysis"/>
    <property type="evidence" value="ECO:0007669"/>
    <property type="project" value="UniProtKB-KW"/>
</dbReference>
<dbReference type="EC" id="3.4.19.12" evidence="2"/>
<dbReference type="GO" id="GO:0004843">
    <property type="term" value="F:cysteine-type deubiquitinase activity"/>
    <property type="evidence" value="ECO:0007669"/>
    <property type="project" value="UniProtKB-UniRule"/>
</dbReference>
<keyword evidence="2" id="KW-0378">Hydrolase</keyword>
<dbReference type="GO" id="GO:0140934">
    <property type="term" value="F:histone deubiquitinase activity"/>
    <property type="evidence" value="ECO:0007669"/>
    <property type="project" value="UniProtKB-UniRule"/>
</dbReference>
<dbReference type="GO" id="GO:0071944">
    <property type="term" value="C:cell periphery"/>
    <property type="evidence" value="ECO:0007669"/>
    <property type="project" value="TreeGrafter"/>
</dbReference>
<comment type="catalytic activity">
    <reaction evidence="2">
        <text>Thiol-dependent hydrolysis of ester, thioester, amide, peptide and isopeptide bonds formed by the C-terminal Gly of ubiquitin (a 76-residue protein attached to proteins as an intracellular targeting signal).</text>
        <dbReference type="EC" id="3.4.19.12"/>
    </reaction>
</comment>
<gene>
    <name evidence="5" type="ORF">SVUK_LOCUS580</name>
</gene>
<proteinExistence type="inferred from homology"/>
<evidence type="ECO:0000313" key="5">
    <source>
        <dbReference type="EMBL" id="VDM65582.1"/>
    </source>
</evidence>
<evidence type="ECO:0000259" key="4">
    <source>
        <dbReference type="Pfam" id="PF04424"/>
    </source>
</evidence>
<dbReference type="GO" id="GO:0071108">
    <property type="term" value="P:protein K48-linked deubiquitination"/>
    <property type="evidence" value="ECO:0007669"/>
    <property type="project" value="TreeGrafter"/>
</dbReference>
<feature type="domain" description="MINDY deubiquitinase" evidence="4">
    <location>
        <begin position="91"/>
        <end position="145"/>
    </location>
</feature>
<feature type="compositionally biased region" description="Low complexity" evidence="3">
    <location>
        <begin position="72"/>
        <end position="82"/>
    </location>
</feature>
<dbReference type="Pfam" id="PF04424">
    <property type="entry name" value="MINDY_DUB"/>
    <property type="match status" value="1"/>
</dbReference>
<protein>
    <recommendedName>
        <fullName evidence="2">Ubiquitin carboxyl-terminal hydrolase</fullName>
        <ecNumber evidence="2">3.4.19.12</ecNumber>
    </recommendedName>
</protein>
<comment type="similarity">
    <text evidence="1 2">Belongs to the MINDY deubiquitinase family. FAM63 subfamily.</text>
</comment>
<sequence>MLVHSNESRENVTDADSDVIIELLNSILERIVEGFPEESTSNEIKSISEAVPEPACLDSVPSCREEEKPKCSDGTASSASSHSQEDSDRDNFKLKSIHFDSLKFSIVTQNLNGPCPLIALVNVLVLKGLARLPSSGHVTRDALTQL</sequence>
<accession>A0A3P7KCD2</accession>
<evidence type="ECO:0000256" key="3">
    <source>
        <dbReference type="SAM" id="MobiDB-lite"/>
    </source>
</evidence>
<evidence type="ECO:0000256" key="2">
    <source>
        <dbReference type="RuleBase" id="RU367139"/>
    </source>
</evidence>
<dbReference type="Proteomes" id="UP000270094">
    <property type="component" value="Unassembled WGS sequence"/>
</dbReference>
<reference evidence="5 6" key="1">
    <citation type="submission" date="2018-11" db="EMBL/GenBank/DDBJ databases">
        <authorList>
            <consortium name="Pathogen Informatics"/>
        </authorList>
    </citation>
    <scope>NUCLEOTIDE SEQUENCE [LARGE SCALE GENOMIC DNA]</scope>
</reference>
<dbReference type="GO" id="GO:0005829">
    <property type="term" value="C:cytosol"/>
    <property type="evidence" value="ECO:0007669"/>
    <property type="project" value="TreeGrafter"/>
</dbReference>
<organism evidence="5 6">
    <name type="scientific">Strongylus vulgaris</name>
    <name type="common">Blood worm</name>
    <dbReference type="NCBI Taxonomy" id="40348"/>
    <lineage>
        <taxon>Eukaryota</taxon>
        <taxon>Metazoa</taxon>
        <taxon>Ecdysozoa</taxon>
        <taxon>Nematoda</taxon>
        <taxon>Chromadorea</taxon>
        <taxon>Rhabditida</taxon>
        <taxon>Rhabditina</taxon>
        <taxon>Rhabditomorpha</taxon>
        <taxon>Strongyloidea</taxon>
        <taxon>Strongylidae</taxon>
        <taxon>Strongylus</taxon>
    </lineage>
</organism>
<dbReference type="EMBL" id="UYYB01000998">
    <property type="protein sequence ID" value="VDM65582.1"/>
    <property type="molecule type" value="Genomic_DNA"/>
</dbReference>
<keyword evidence="2" id="KW-0788">Thiol protease</keyword>
<dbReference type="PANTHER" id="PTHR18063">
    <property type="entry name" value="NF-E2 INDUCIBLE PROTEIN"/>
    <property type="match status" value="1"/>
</dbReference>
<keyword evidence="6" id="KW-1185">Reference proteome</keyword>
<dbReference type="GO" id="GO:1990380">
    <property type="term" value="F:K48-linked deubiquitinase activity"/>
    <property type="evidence" value="ECO:0007669"/>
    <property type="project" value="UniProtKB-UniRule"/>
</dbReference>
<feature type="region of interest" description="Disordered" evidence="3">
    <location>
        <begin position="58"/>
        <end position="90"/>
    </location>
</feature>
<name>A0A3P7KCD2_STRVU</name>
<dbReference type="InterPro" id="IPR033979">
    <property type="entry name" value="MINDY_domain"/>
</dbReference>
<comment type="function">
    <text evidence="2">Hydrolase that can specifically remove 'Lys-48'-linked conjugated ubiquitin from proteins. Has exodeubiquitinase activity and has a preference for long polyubiquitin chains. May play a regulatory role at the level of protein turnover.</text>
</comment>
<dbReference type="GO" id="GO:0016807">
    <property type="term" value="F:cysteine-type carboxypeptidase activity"/>
    <property type="evidence" value="ECO:0007669"/>
    <property type="project" value="TreeGrafter"/>
</dbReference>